<dbReference type="AlphaFoldDB" id="A0AAW2EDE6"/>
<keyword evidence="2" id="KW-1185">Reference proteome</keyword>
<evidence type="ECO:0000313" key="1">
    <source>
        <dbReference type="EMBL" id="KAL0100748.1"/>
    </source>
</evidence>
<sequence length="296" mass="35241">MRVYPQVCAHLSTLKHTCPYASTRRRFARKVSVLLEKSFGLIDYTAGEMMYRETDLLFDLKINVSITNYCRKYKEKRKKFYLCVREQRRPLCFYCQCCLASPLLRIQCHLVELDTLHRRPRIYAGDCPISLVLCIVFVPLQKKKKKKNCDKDNDPYIFLINYFYFMISKRINSDQYVADVCVYLRLLELQKEKKKEKTNQIVYKNYELLEKINRERGEYLDADSNLSTPNILLRFPRRCRQRFLLIERRFVVRLKISIVKRNCAHLSCRSPPLKDFPGNGSKKLDKNINGYIKVAK</sequence>
<accession>A0AAW2EDE6</accession>
<proteinExistence type="predicted"/>
<dbReference type="EMBL" id="JADYXP020000025">
    <property type="protein sequence ID" value="KAL0100748.1"/>
    <property type="molecule type" value="Genomic_DNA"/>
</dbReference>
<evidence type="ECO:0000313" key="2">
    <source>
        <dbReference type="Proteomes" id="UP001430953"/>
    </source>
</evidence>
<reference evidence="1 2" key="1">
    <citation type="submission" date="2023-03" db="EMBL/GenBank/DDBJ databases">
        <title>High recombination rates correlate with genetic variation in Cardiocondyla obscurior ants.</title>
        <authorList>
            <person name="Errbii M."/>
        </authorList>
    </citation>
    <scope>NUCLEOTIDE SEQUENCE [LARGE SCALE GENOMIC DNA]</scope>
    <source>
        <strain evidence="1">Alpha-2009</strain>
        <tissue evidence="1">Whole body</tissue>
    </source>
</reference>
<comment type="caution">
    <text evidence="1">The sequence shown here is derived from an EMBL/GenBank/DDBJ whole genome shotgun (WGS) entry which is preliminary data.</text>
</comment>
<name>A0AAW2EDE6_9HYME</name>
<organism evidence="1 2">
    <name type="scientific">Cardiocondyla obscurior</name>
    <dbReference type="NCBI Taxonomy" id="286306"/>
    <lineage>
        <taxon>Eukaryota</taxon>
        <taxon>Metazoa</taxon>
        <taxon>Ecdysozoa</taxon>
        <taxon>Arthropoda</taxon>
        <taxon>Hexapoda</taxon>
        <taxon>Insecta</taxon>
        <taxon>Pterygota</taxon>
        <taxon>Neoptera</taxon>
        <taxon>Endopterygota</taxon>
        <taxon>Hymenoptera</taxon>
        <taxon>Apocrita</taxon>
        <taxon>Aculeata</taxon>
        <taxon>Formicoidea</taxon>
        <taxon>Formicidae</taxon>
        <taxon>Myrmicinae</taxon>
        <taxon>Cardiocondyla</taxon>
    </lineage>
</organism>
<gene>
    <name evidence="1" type="ORF">PUN28_019256</name>
</gene>
<protein>
    <submittedName>
        <fullName evidence="1">Uncharacterized protein</fullName>
    </submittedName>
</protein>
<dbReference type="Proteomes" id="UP001430953">
    <property type="component" value="Unassembled WGS sequence"/>
</dbReference>